<dbReference type="GO" id="GO:1990904">
    <property type="term" value="C:ribonucleoprotein complex"/>
    <property type="evidence" value="ECO:0007669"/>
    <property type="project" value="UniProtKB-KW"/>
</dbReference>
<evidence type="ECO:0000313" key="7">
    <source>
        <dbReference type="Proteomes" id="UP000178417"/>
    </source>
</evidence>
<evidence type="ECO:0000256" key="3">
    <source>
        <dbReference type="ARBA" id="ARBA00023274"/>
    </source>
</evidence>
<dbReference type="InterPro" id="IPR001383">
    <property type="entry name" value="Ribosomal_bL28_bact-type"/>
</dbReference>
<dbReference type="GO" id="GO:0005840">
    <property type="term" value="C:ribosome"/>
    <property type="evidence" value="ECO:0007669"/>
    <property type="project" value="UniProtKB-KW"/>
</dbReference>
<dbReference type="Proteomes" id="UP000178417">
    <property type="component" value="Unassembled WGS sequence"/>
</dbReference>
<evidence type="ECO:0000256" key="2">
    <source>
        <dbReference type="ARBA" id="ARBA00022980"/>
    </source>
</evidence>
<dbReference type="GO" id="GO:0003735">
    <property type="term" value="F:structural constituent of ribosome"/>
    <property type="evidence" value="ECO:0007669"/>
    <property type="project" value="InterPro"/>
</dbReference>
<dbReference type="NCBIfam" id="TIGR00009">
    <property type="entry name" value="L28"/>
    <property type="match status" value="1"/>
</dbReference>
<dbReference type="SUPFAM" id="SSF143800">
    <property type="entry name" value="L28p-like"/>
    <property type="match status" value="1"/>
</dbReference>
<comment type="caution">
    <text evidence="6">The sequence shown here is derived from an EMBL/GenBank/DDBJ whole genome shotgun (WGS) entry which is preliminary data.</text>
</comment>
<gene>
    <name evidence="5" type="primary">rpmB</name>
    <name evidence="6" type="ORF">A2310_03415</name>
</gene>
<dbReference type="InterPro" id="IPR026569">
    <property type="entry name" value="Ribosomal_bL28"/>
</dbReference>
<comment type="similarity">
    <text evidence="1 5">Belongs to the bacterial ribosomal protein bL28 family.</text>
</comment>
<dbReference type="Gene3D" id="2.30.170.40">
    <property type="entry name" value="Ribosomal protein L28/L24"/>
    <property type="match status" value="1"/>
</dbReference>
<keyword evidence="3 5" id="KW-0687">Ribonucleoprotein</keyword>
<dbReference type="PANTHER" id="PTHR39080">
    <property type="entry name" value="50S RIBOSOMAL PROTEIN L28"/>
    <property type="match status" value="1"/>
</dbReference>
<evidence type="ECO:0000256" key="5">
    <source>
        <dbReference type="HAMAP-Rule" id="MF_00373"/>
    </source>
</evidence>
<reference evidence="6 7" key="1">
    <citation type="journal article" date="2016" name="Nat. Commun.">
        <title>Thousands of microbial genomes shed light on interconnected biogeochemical processes in an aquifer system.</title>
        <authorList>
            <person name="Anantharaman K."/>
            <person name="Brown C.T."/>
            <person name="Hug L.A."/>
            <person name="Sharon I."/>
            <person name="Castelle C.J."/>
            <person name="Probst A.J."/>
            <person name="Thomas B.C."/>
            <person name="Singh A."/>
            <person name="Wilkins M.J."/>
            <person name="Karaoz U."/>
            <person name="Brodie E.L."/>
            <person name="Williams K.H."/>
            <person name="Hubbard S.S."/>
            <person name="Banfield J.F."/>
        </authorList>
    </citation>
    <scope>NUCLEOTIDE SEQUENCE [LARGE SCALE GENOMIC DNA]</scope>
</reference>
<dbReference type="AlphaFoldDB" id="A0A1F4SE07"/>
<keyword evidence="2 5" id="KW-0689">Ribosomal protein</keyword>
<proteinExistence type="inferred from homology"/>
<name>A0A1F4SE07_UNCSA</name>
<dbReference type="GO" id="GO:0006412">
    <property type="term" value="P:translation"/>
    <property type="evidence" value="ECO:0007669"/>
    <property type="project" value="UniProtKB-UniRule"/>
</dbReference>
<accession>A0A1F4SE07</accession>
<dbReference type="HAMAP" id="MF_00373">
    <property type="entry name" value="Ribosomal_bL28"/>
    <property type="match status" value="1"/>
</dbReference>
<dbReference type="EMBL" id="MEUB01000069">
    <property type="protein sequence ID" value="OGC18654.1"/>
    <property type="molecule type" value="Genomic_DNA"/>
</dbReference>
<protein>
    <recommendedName>
        <fullName evidence="4 5">Large ribosomal subunit protein bL28</fullName>
    </recommendedName>
</protein>
<dbReference type="InterPro" id="IPR034704">
    <property type="entry name" value="Ribosomal_bL28/bL31-like_sf"/>
</dbReference>
<dbReference type="STRING" id="1802579.A2310_03415"/>
<evidence type="ECO:0000256" key="4">
    <source>
        <dbReference type="ARBA" id="ARBA00035174"/>
    </source>
</evidence>
<evidence type="ECO:0000313" key="6">
    <source>
        <dbReference type="EMBL" id="OGC18654.1"/>
    </source>
</evidence>
<dbReference type="InterPro" id="IPR050096">
    <property type="entry name" value="Bacterial_rp_bL28"/>
</dbReference>
<evidence type="ECO:0000256" key="1">
    <source>
        <dbReference type="ARBA" id="ARBA00008760"/>
    </source>
</evidence>
<dbReference type="PANTHER" id="PTHR39080:SF1">
    <property type="entry name" value="LARGE RIBOSOMAL SUBUNIT PROTEIN BL28A"/>
    <property type="match status" value="1"/>
</dbReference>
<organism evidence="6 7">
    <name type="scientific">candidate division WOR-1 bacterium RIFOXYB2_FULL_37_13</name>
    <dbReference type="NCBI Taxonomy" id="1802579"/>
    <lineage>
        <taxon>Bacteria</taxon>
        <taxon>Bacillati</taxon>
        <taxon>Saganbacteria</taxon>
    </lineage>
</organism>
<dbReference type="Pfam" id="PF00830">
    <property type="entry name" value="Ribosomal_L28"/>
    <property type="match status" value="1"/>
</dbReference>
<sequence>MAKQCYICDKKPAAGNNVSHSNKKTKRRWLPNLQKIWISVSGKKIHKTVCTKCIKAGKIKKAA</sequence>
<dbReference type="InterPro" id="IPR037147">
    <property type="entry name" value="Ribosomal_bL28_sf"/>
</dbReference>